<proteinExistence type="predicted"/>
<evidence type="ECO:0008006" key="4">
    <source>
        <dbReference type="Google" id="ProtNLM"/>
    </source>
</evidence>
<gene>
    <name evidence="2" type="ordered locus">Palpr_0850</name>
</gene>
<evidence type="ECO:0000256" key="1">
    <source>
        <dbReference type="SAM" id="SignalP"/>
    </source>
</evidence>
<keyword evidence="1" id="KW-0732">Signal</keyword>
<sequence length="567" mass="64502">MKKTILSILFCLGFIFLSAQDIPEHISYTRIYDYLDELATDNIIELNSVAKPYSRTFIAEKLLQAQSKKDKLNKRQRDELRFFLNEYALEQDKLPSTSLTISRNENLTFAGIQPGLSYRDSLFRVKITPLLGMHITRNSNGSITKRWYGAEFQAMFGEHLSVYGSLRDISVDGPLLARPGYLNDFPGYEYKESASGGDFSDSRGGIKYAWKWGSIGLVKDNVMWGDNYHGSNILSGRAPSFPMLTLHLKPTKWFEMQYFHGWLVSDIIDSTRYYMDNLGAKHYRMKNKFIAANMFTFTPVEKLNLSIGNSIIYAEDNVQLGYFIPIAFYKSIDHTLTKGLNLENQNSQVFLNFSSRNIKHLHLFTSVYADEISWGRFAPKSEQRNPISYKIGADVSNFPIENLSVIAEFTNTNIINYKHSIPALTWASNGYNLGNYLGDNSKETYLAMRYKPVRGLDLNLSYVNAKHGNEYNYVRDGHAVDKIISQPSLGDITWSNKTLTFNAQYEIFSHAYAIVNVAYSNIQGYNVTSTPIVGEVRKTAQGYLDLFTPDFLQGKNTTVTIGFSLGF</sequence>
<dbReference type="Gene3D" id="2.40.160.130">
    <property type="entry name" value="Capsule assembly protein Wzi"/>
    <property type="match status" value="1"/>
</dbReference>
<reference evidence="2 3" key="2">
    <citation type="journal article" date="2011" name="Stand. Genomic Sci.">
        <title>Complete genome sequence of Paludibacter propionicigenes type strain (WB4).</title>
        <authorList>
            <person name="Gronow S."/>
            <person name="Munk C."/>
            <person name="Lapidus A."/>
            <person name="Nolan M."/>
            <person name="Lucas S."/>
            <person name="Hammon N."/>
            <person name="Deshpande S."/>
            <person name="Cheng J.F."/>
            <person name="Tapia R."/>
            <person name="Han C."/>
            <person name="Goodwin L."/>
            <person name="Pitluck S."/>
            <person name="Liolios K."/>
            <person name="Ivanova N."/>
            <person name="Mavromatis K."/>
            <person name="Mikhailova N."/>
            <person name="Pati A."/>
            <person name="Chen A."/>
            <person name="Palaniappan K."/>
            <person name="Land M."/>
            <person name="Hauser L."/>
            <person name="Chang Y.J."/>
            <person name="Jeffries C.D."/>
            <person name="Brambilla E."/>
            <person name="Rohde M."/>
            <person name="Goker M."/>
            <person name="Detter J.C."/>
            <person name="Woyke T."/>
            <person name="Bristow J."/>
            <person name="Eisen J.A."/>
            <person name="Markowitz V."/>
            <person name="Hugenholtz P."/>
            <person name="Kyrpides N.C."/>
            <person name="Klenk H.P."/>
        </authorList>
    </citation>
    <scope>NUCLEOTIDE SEQUENCE [LARGE SCALE GENOMIC DNA]</scope>
    <source>
        <strain evidence="3">DSM 17365 / JCM 13257 / WB4</strain>
    </source>
</reference>
<dbReference type="KEGG" id="ppn:Palpr_0850"/>
<dbReference type="InterPro" id="IPR026950">
    <property type="entry name" value="Caps_assemb_Wzi"/>
</dbReference>
<organism evidence="2 3">
    <name type="scientific">Paludibacter propionicigenes (strain DSM 17365 / JCM 13257 / WB4)</name>
    <dbReference type="NCBI Taxonomy" id="694427"/>
    <lineage>
        <taxon>Bacteria</taxon>
        <taxon>Pseudomonadati</taxon>
        <taxon>Bacteroidota</taxon>
        <taxon>Bacteroidia</taxon>
        <taxon>Bacteroidales</taxon>
        <taxon>Paludibacteraceae</taxon>
        <taxon>Paludibacter</taxon>
    </lineage>
</organism>
<dbReference type="HOGENOM" id="CLU_492420_0_0_10"/>
<evidence type="ECO:0000313" key="3">
    <source>
        <dbReference type="Proteomes" id="UP000008718"/>
    </source>
</evidence>
<feature type="signal peptide" evidence="1">
    <location>
        <begin position="1"/>
        <end position="21"/>
    </location>
</feature>
<protein>
    <recommendedName>
        <fullName evidence="4">Capsule assembly Wzi family protein</fullName>
    </recommendedName>
</protein>
<dbReference type="OrthoDB" id="9815228at2"/>
<dbReference type="AlphaFoldDB" id="E4T2Q8"/>
<name>E4T2Q8_PALPW</name>
<feature type="chain" id="PRO_5003189054" description="Capsule assembly Wzi family protein" evidence="1">
    <location>
        <begin position="22"/>
        <end position="567"/>
    </location>
</feature>
<dbReference type="eggNOG" id="ENOG502Z97V">
    <property type="taxonomic scope" value="Bacteria"/>
</dbReference>
<dbReference type="Pfam" id="PF14052">
    <property type="entry name" value="Caps_assemb_Wzi"/>
    <property type="match status" value="1"/>
</dbReference>
<accession>E4T2Q8</accession>
<dbReference type="Proteomes" id="UP000008718">
    <property type="component" value="Chromosome"/>
</dbReference>
<dbReference type="RefSeq" id="WP_013444371.1">
    <property type="nucleotide sequence ID" value="NC_014734.1"/>
</dbReference>
<keyword evidence="3" id="KW-1185">Reference proteome</keyword>
<reference key="1">
    <citation type="submission" date="2010-11" db="EMBL/GenBank/DDBJ databases">
        <title>The complete genome of Paludibacter propionicigenes DSM 17365.</title>
        <authorList>
            <consortium name="US DOE Joint Genome Institute (JGI-PGF)"/>
            <person name="Lucas S."/>
            <person name="Copeland A."/>
            <person name="Lapidus A."/>
            <person name="Bruce D."/>
            <person name="Goodwin L."/>
            <person name="Pitluck S."/>
            <person name="Kyrpides N."/>
            <person name="Mavromatis K."/>
            <person name="Ivanova N."/>
            <person name="Munk A.C."/>
            <person name="Brettin T."/>
            <person name="Detter J.C."/>
            <person name="Han C."/>
            <person name="Tapia R."/>
            <person name="Land M."/>
            <person name="Hauser L."/>
            <person name="Markowitz V."/>
            <person name="Cheng J.-F."/>
            <person name="Hugenholtz P."/>
            <person name="Woyke T."/>
            <person name="Wu D."/>
            <person name="Gronow S."/>
            <person name="Wellnitz S."/>
            <person name="Brambilla E."/>
            <person name="Klenk H.-P."/>
            <person name="Eisen J.A."/>
        </authorList>
    </citation>
    <scope>NUCLEOTIDE SEQUENCE</scope>
    <source>
        <strain>WB4</strain>
    </source>
</reference>
<dbReference type="InterPro" id="IPR038636">
    <property type="entry name" value="Wzi_sf"/>
</dbReference>
<evidence type="ECO:0000313" key="2">
    <source>
        <dbReference type="EMBL" id="ADQ79002.1"/>
    </source>
</evidence>
<dbReference type="EMBL" id="CP002345">
    <property type="protein sequence ID" value="ADQ79002.1"/>
    <property type="molecule type" value="Genomic_DNA"/>
</dbReference>
<dbReference type="STRING" id="694427.Palpr_0850"/>